<dbReference type="Proteomes" id="UP001318860">
    <property type="component" value="Unassembled WGS sequence"/>
</dbReference>
<feature type="domain" description="EF-hand" evidence="3">
    <location>
        <begin position="163"/>
        <end position="198"/>
    </location>
</feature>
<proteinExistence type="predicted"/>
<dbReference type="InterPro" id="IPR051111">
    <property type="entry name" value="Ca-binding_regulatory"/>
</dbReference>
<comment type="caution">
    <text evidence="4">The sequence shown here is derived from an EMBL/GenBank/DDBJ whole genome shotgun (WGS) entry which is preliminary data.</text>
</comment>
<dbReference type="PANTHER" id="PTHR46311:SF5">
    <property type="entry name" value="EF-HAND DOMAIN-CONTAINING PROTEIN"/>
    <property type="match status" value="1"/>
</dbReference>
<dbReference type="SMART" id="SM00054">
    <property type="entry name" value="EFh"/>
    <property type="match status" value="4"/>
</dbReference>
<feature type="domain" description="EF-hand" evidence="3">
    <location>
        <begin position="51"/>
        <end position="86"/>
    </location>
</feature>
<evidence type="ECO:0000313" key="5">
    <source>
        <dbReference type="Proteomes" id="UP001318860"/>
    </source>
</evidence>
<evidence type="ECO:0000313" key="4">
    <source>
        <dbReference type="EMBL" id="KAK6162177.1"/>
    </source>
</evidence>
<feature type="domain" description="EF-hand" evidence="3">
    <location>
        <begin position="127"/>
        <end position="162"/>
    </location>
</feature>
<dbReference type="PANTHER" id="PTHR46311">
    <property type="entry name" value="CALCIUM-BINDING PROTEIN 8-RELATED"/>
    <property type="match status" value="1"/>
</dbReference>
<dbReference type="Gene3D" id="1.10.238.10">
    <property type="entry name" value="EF-hand"/>
    <property type="match status" value="2"/>
</dbReference>
<protein>
    <recommendedName>
        <fullName evidence="3">EF-hand domain-containing protein</fullName>
    </recommendedName>
</protein>
<dbReference type="EMBL" id="JABTTQ020000002">
    <property type="protein sequence ID" value="KAK6162177.1"/>
    <property type="molecule type" value="Genomic_DNA"/>
</dbReference>
<sequence>MSIYEKGESSEKQRVMETKKSVVMIIDKGEDQRMKKAVMGSKEPISRLDDEQLAELREIFRSFDRNKDGSLTQLELGSLLRSLGLKPSPDQLEALIHKADKNSNGLVEFSEFVALVAPELLPAKSPYTEDQLKQLFKMFDRDGNGYITAAELAHSMAKLGHSLTAEELTGMIREADTDGDGRISFQEFTQAITSAAFDNSWA</sequence>
<keyword evidence="1" id="KW-0677">Repeat</keyword>
<dbReference type="InterPro" id="IPR018247">
    <property type="entry name" value="EF_Hand_1_Ca_BS"/>
</dbReference>
<dbReference type="PROSITE" id="PS00018">
    <property type="entry name" value="EF_HAND_1"/>
    <property type="match status" value="4"/>
</dbReference>
<dbReference type="InterPro" id="IPR002048">
    <property type="entry name" value="EF_hand_dom"/>
</dbReference>
<keyword evidence="5" id="KW-1185">Reference proteome</keyword>
<evidence type="ECO:0000256" key="1">
    <source>
        <dbReference type="ARBA" id="ARBA00022737"/>
    </source>
</evidence>
<dbReference type="SUPFAM" id="SSF47473">
    <property type="entry name" value="EF-hand"/>
    <property type="match status" value="1"/>
</dbReference>
<reference evidence="4 5" key="1">
    <citation type="journal article" date="2021" name="Comput. Struct. Biotechnol. J.">
        <title>De novo genome assembly of the potent medicinal plant Rehmannia glutinosa using nanopore technology.</title>
        <authorList>
            <person name="Ma L."/>
            <person name="Dong C."/>
            <person name="Song C."/>
            <person name="Wang X."/>
            <person name="Zheng X."/>
            <person name="Niu Y."/>
            <person name="Chen S."/>
            <person name="Feng W."/>
        </authorList>
    </citation>
    <scope>NUCLEOTIDE SEQUENCE [LARGE SCALE GENOMIC DNA]</scope>
    <source>
        <strain evidence="4">DH-2019</strain>
    </source>
</reference>
<gene>
    <name evidence="4" type="ORF">DH2020_002018</name>
</gene>
<accession>A0ABR0XSJ0</accession>
<dbReference type="PROSITE" id="PS50222">
    <property type="entry name" value="EF_HAND_2"/>
    <property type="match status" value="4"/>
</dbReference>
<keyword evidence="2" id="KW-0106">Calcium</keyword>
<feature type="domain" description="EF-hand" evidence="3">
    <location>
        <begin position="87"/>
        <end position="122"/>
    </location>
</feature>
<dbReference type="Pfam" id="PF13499">
    <property type="entry name" value="EF-hand_7"/>
    <property type="match status" value="2"/>
</dbReference>
<evidence type="ECO:0000259" key="3">
    <source>
        <dbReference type="PROSITE" id="PS50222"/>
    </source>
</evidence>
<dbReference type="CDD" id="cd00051">
    <property type="entry name" value="EFh"/>
    <property type="match status" value="1"/>
</dbReference>
<dbReference type="InterPro" id="IPR011992">
    <property type="entry name" value="EF-hand-dom_pair"/>
</dbReference>
<organism evidence="4 5">
    <name type="scientific">Rehmannia glutinosa</name>
    <name type="common">Chinese foxglove</name>
    <dbReference type="NCBI Taxonomy" id="99300"/>
    <lineage>
        <taxon>Eukaryota</taxon>
        <taxon>Viridiplantae</taxon>
        <taxon>Streptophyta</taxon>
        <taxon>Embryophyta</taxon>
        <taxon>Tracheophyta</taxon>
        <taxon>Spermatophyta</taxon>
        <taxon>Magnoliopsida</taxon>
        <taxon>eudicotyledons</taxon>
        <taxon>Gunneridae</taxon>
        <taxon>Pentapetalae</taxon>
        <taxon>asterids</taxon>
        <taxon>lamiids</taxon>
        <taxon>Lamiales</taxon>
        <taxon>Orobanchaceae</taxon>
        <taxon>Rehmannieae</taxon>
        <taxon>Rehmannia</taxon>
    </lineage>
</organism>
<name>A0ABR0XSJ0_REHGL</name>
<evidence type="ECO:0000256" key="2">
    <source>
        <dbReference type="ARBA" id="ARBA00022837"/>
    </source>
</evidence>